<dbReference type="AlphaFoldDB" id="A0A9P4INU6"/>
<dbReference type="OrthoDB" id="9972657at2759"/>
<evidence type="ECO:0000256" key="3">
    <source>
        <dbReference type="ARBA" id="ARBA00025768"/>
    </source>
</evidence>
<evidence type="ECO:0000256" key="1">
    <source>
        <dbReference type="ARBA" id="ARBA00022741"/>
    </source>
</evidence>
<dbReference type="Proteomes" id="UP000799772">
    <property type="component" value="Unassembled WGS sequence"/>
</dbReference>
<organism evidence="4 5">
    <name type="scientific">Rhizodiscina lignyota</name>
    <dbReference type="NCBI Taxonomy" id="1504668"/>
    <lineage>
        <taxon>Eukaryota</taxon>
        <taxon>Fungi</taxon>
        <taxon>Dikarya</taxon>
        <taxon>Ascomycota</taxon>
        <taxon>Pezizomycotina</taxon>
        <taxon>Dothideomycetes</taxon>
        <taxon>Pleosporomycetidae</taxon>
        <taxon>Aulographales</taxon>
        <taxon>Rhizodiscinaceae</taxon>
        <taxon>Rhizodiscina</taxon>
    </lineage>
</organism>
<keyword evidence="5" id="KW-1185">Reference proteome</keyword>
<dbReference type="PANTHER" id="PTHR12435">
    <property type="match status" value="1"/>
</dbReference>
<dbReference type="Pfam" id="PF08433">
    <property type="entry name" value="KTI12"/>
    <property type="match status" value="1"/>
</dbReference>
<dbReference type="GO" id="GO:0005524">
    <property type="term" value="F:ATP binding"/>
    <property type="evidence" value="ECO:0007669"/>
    <property type="project" value="UniProtKB-KW"/>
</dbReference>
<accession>A0A9P4INU6</accession>
<sequence>MSALCFRHTDSWLKLIVISGFPCSGKTHRAKQIQEDFESRLKDDRRFAKSKLHLINDESLGVSHDAYQTARTEKDARAAEMSAVKRHLSRDDIVIADGLNYIKGFRYQLYCEAKALQTPSCVVKIHIGTPIDTCRTTNQSRIDSSSPHAYDTDTFENLIFRYEEPNGMTRWDSPLFTVVNDDLTPPFSAIWDTLLGSSDSTSFDPSKAGRKVLVRPNAATVLAPASENDFLYALDRETSAVISTIQTWQKEHSFDGGGGGGEVAIEGAEEKIQLPAGRTLGVAELQRVRRQFVQMMRAQGMGGAGTARARMDKGRIRGAFVGHLNGLWEEE</sequence>
<dbReference type="InterPro" id="IPR013641">
    <property type="entry name" value="KTI12/PSTK"/>
</dbReference>
<dbReference type="SUPFAM" id="SSF52540">
    <property type="entry name" value="P-loop containing nucleoside triphosphate hydrolases"/>
    <property type="match status" value="1"/>
</dbReference>
<dbReference type="EMBL" id="ML978122">
    <property type="protein sequence ID" value="KAF2102668.1"/>
    <property type="molecule type" value="Genomic_DNA"/>
</dbReference>
<comment type="similarity">
    <text evidence="3">Belongs to the KTI12 family.</text>
</comment>
<keyword evidence="2" id="KW-0067">ATP-binding</keyword>
<evidence type="ECO:0000313" key="5">
    <source>
        <dbReference type="Proteomes" id="UP000799772"/>
    </source>
</evidence>
<comment type="caution">
    <text evidence="4">The sequence shown here is derived from an EMBL/GenBank/DDBJ whole genome shotgun (WGS) entry which is preliminary data.</text>
</comment>
<reference evidence="4" key="1">
    <citation type="journal article" date="2020" name="Stud. Mycol.">
        <title>101 Dothideomycetes genomes: a test case for predicting lifestyles and emergence of pathogens.</title>
        <authorList>
            <person name="Haridas S."/>
            <person name="Albert R."/>
            <person name="Binder M."/>
            <person name="Bloem J."/>
            <person name="Labutti K."/>
            <person name="Salamov A."/>
            <person name="Andreopoulos B."/>
            <person name="Baker S."/>
            <person name="Barry K."/>
            <person name="Bills G."/>
            <person name="Bluhm B."/>
            <person name="Cannon C."/>
            <person name="Castanera R."/>
            <person name="Culley D."/>
            <person name="Daum C."/>
            <person name="Ezra D."/>
            <person name="Gonzalez J."/>
            <person name="Henrissat B."/>
            <person name="Kuo A."/>
            <person name="Liang C."/>
            <person name="Lipzen A."/>
            <person name="Lutzoni F."/>
            <person name="Magnuson J."/>
            <person name="Mondo S."/>
            <person name="Nolan M."/>
            <person name="Ohm R."/>
            <person name="Pangilinan J."/>
            <person name="Park H.-J."/>
            <person name="Ramirez L."/>
            <person name="Alfaro M."/>
            <person name="Sun H."/>
            <person name="Tritt A."/>
            <person name="Yoshinaga Y."/>
            <person name="Zwiers L.-H."/>
            <person name="Turgeon B."/>
            <person name="Goodwin S."/>
            <person name="Spatafora J."/>
            <person name="Crous P."/>
            <person name="Grigoriev I."/>
        </authorList>
    </citation>
    <scope>NUCLEOTIDE SEQUENCE</scope>
    <source>
        <strain evidence="4">CBS 133067</strain>
    </source>
</reference>
<keyword evidence="1" id="KW-0547">Nucleotide-binding</keyword>
<evidence type="ECO:0000313" key="4">
    <source>
        <dbReference type="EMBL" id="KAF2102668.1"/>
    </source>
</evidence>
<dbReference type="InterPro" id="IPR027417">
    <property type="entry name" value="P-loop_NTPase"/>
</dbReference>
<name>A0A9P4INU6_9PEZI</name>
<protein>
    <submittedName>
        <fullName evidence="4">Chromatin associated protein KTI12</fullName>
    </submittedName>
</protein>
<evidence type="ECO:0000256" key="2">
    <source>
        <dbReference type="ARBA" id="ARBA00022840"/>
    </source>
</evidence>
<proteinExistence type="inferred from homology"/>
<gene>
    <name evidence="4" type="ORF">NA57DRAFT_32844</name>
</gene>
<dbReference type="Gene3D" id="3.40.50.300">
    <property type="entry name" value="P-loop containing nucleotide triphosphate hydrolases"/>
    <property type="match status" value="1"/>
</dbReference>